<reference evidence="1 2" key="1">
    <citation type="journal article" date="2020" name="Microorganisms">
        <title>Osmotic Adaptation and Compatible Solute Biosynthesis of Phototrophic Bacteria as Revealed from Genome Analyses.</title>
        <authorList>
            <person name="Imhoff J.F."/>
            <person name="Rahn T."/>
            <person name="Kunzel S."/>
            <person name="Keller A."/>
            <person name="Neulinger S.C."/>
        </authorList>
    </citation>
    <scope>NUCLEOTIDE SEQUENCE [LARGE SCALE GENOMIC DNA]</scope>
    <source>
        <strain evidence="1 2">DSM 25653</strain>
    </source>
</reference>
<gene>
    <name evidence="1" type="ORF">CKO42_11870</name>
</gene>
<dbReference type="Proteomes" id="UP001138768">
    <property type="component" value="Unassembled WGS sequence"/>
</dbReference>
<protein>
    <submittedName>
        <fullName evidence="1">Uncharacterized protein</fullName>
    </submittedName>
</protein>
<organism evidence="1 2">
    <name type="scientific">Lamprobacter modestohalophilus</name>
    <dbReference type="NCBI Taxonomy" id="1064514"/>
    <lineage>
        <taxon>Bacteria</taxon>
        <taxon>Pseudomonadati</taxon>
        <taxon>Pseudomonadota</taxon>
        <taxon>Gammaproteobacteria</taxon>
        <taxon>Chromatiales</taxon>
        <taxon>Chromatiaceae</taxon>
        <taxon>Lamprobacter</taxon>
    </lineage>
</organism>
<sequence>MKDSAKDEGVIQALLERLNEQRLSRLLALKQQVDAGEKLDDQDLSFLQQVYQDWEQAKPYIDRQPKYQDLAVRMVHLYSEITAKALDNEKGS</sequence>
<evidence type="ECO:0000313" key="1">
    <source>
        <dbReference type="EMBL" id="MBK1619117.1"/>
    </source>
</evidence>
<evidence type="ECO:0000313" key="2">
    <source>
        <dbReference type="Proteomes" id="UP001138768"/>
    </source>
</evidence>
<name>A0A9X0W945_9GAMM</name>
<keyword evidence="2" id="KW-1185">Reference proteome</keyword>
<comment type="caution">
    <text evidence="1">The sequence shown here is derived from an EMBL/GenBank/DDBJ whole genome shotgun (WGS) entry which is preliminary data.</text>
</comment>
<dbReference type="EMBL" id="NRRY01000017">
    <property type="protein sequence ID" value="MBK1619117.1"/>
    <property type="molecule type" value="Genomic_DNA"/>
</dbReference>
<accession>A0A9X0W945</accession>
<dbReference type="AlphaFoldDB" id="A0A9X0W945"/>
<proteinExistence type="predicted"/>
<dbReference type="RefSeq" id="WP_200244098.1">
    <property type="nucleotide sequence ID" value="NZ_NRRY01000017.1"/>
</dbReference>